<feature type="transmembrane region" description="Helical" evidence="1">
    <location>
        <begin position="76"/>
        <end position="94"/>
    </location>
</feature>
<dbReference type="Pfam" id="PF01569">
    <property type="entry name" value="PAP2"/>
    <property type="match status" value="1"/>
</dbReference>
<sequence>MKYWSQSVKAFVGIFILYEVGGWLFVSTYERLDQLQLINGNHSQLADLLFQALTATAEVVLPILLLLYLIRFQKAYALSYVYSYALSTGLIQGLKHLVFTDALRPLAYFAASGVKWHLVAGLPIHEYNSMPSGHTGAAFFMFFWVAVLLRRWFWGLFAGLLAVGVAYSRVYLFQHFPVDTLVGAAIGVGSSALFYSIHYAKSSSK</sequence>
<dbReference type="RefSeq" id="WP_130922876.1">
    <property type="nucleotide sequence ID" value="NZ_CP049835.1"/>
</dbReference>
<evidence type="ECO:0000313" key="3">
    <source>
        <dbReference type="EMBL" id="TBH74410.1"/>
    </source>
</evidence>
<dbReference type="AlphaFoldDB" id="A0A4Q9BE08"/>
<dbReference type="OrthoDB" id="9773582at2"/>
<feature type="domain" description="Phosphatidic acid phosphatase type 2/haloperoxidase" evidence="2">
    <location>
        <begin position="76"/>
        <end position="195"/>
    </location>
</feature>
<keyword evidence="1" id="KW-1133">Transmembrane helix</keyword>
<gene>
    <name evidence="3" type="ORF">EWU20_04510</name>
</gene>
<evidence type="ECO:0000259" key="2">
    <source>
        <dbReference type="SMART" id="SM00014"/>
    </source>
</evidence>
<dbReference type="InterPro" id="IPR000326">
    <property type="entry name" value="PAP2/HPO"/>
</dbReference>
<dbReference type="EMBL" id="SEWY01000002">
    <property type="protein sequence ID" value="TBH74410.1"/>
    <property type="molecule type" value="Genomic_DNA"/>
</dbReference>
<feature type="transmembrane region" description="Helical" evidence="1">
    <location>
        <begin position="48"/>
        <end position="70"/>
    </location>
</feature>
<feature type="transmembrane region" description="Helical" evidence="1">
    <location>
        <begin position="180"/>
        <end position="200"/>
    </location>
</feature>
<accession>A0A4Q9BE08</accession>
<dbReference type="PANTHER" id="PTHR14969">
    <property type="entry name" value="SPHINGOSINE-1-PHOSPHATE PHOSPHOHYDROLASE"/>
    <property type="match status" value="1"/>
</dbReference>
<comment type="caution">
    <text evidence="3">The sequence shown here is derived from an EMBL/GenBank/DDBJ whole genome shotgun (WGS) entry which is preliminary data.</text>
</comment>
<feature type="transmembrane region" description="Helical" evidence="1">
    <location>
        <begin position="131"/>
        <end position="149"/>
    </location>
</feature>
<evidence type="ECO:0000256" key="1">
    <source>
        <dbReference type="SAM" id="Phobius"/>
    </source>
</evidence>
<proteinExistence type="predicted"/>
<dbReference type="Proteomes" id="UP000293583">
    <property type="component" value="Unassembled WGS sequence"/>
</dbReference>
<feature type="transmembrane region" description="Helical" evidence="1">
    <location>
        <begin position="6"/>
        <end position="27"/>
    </location>
</feature>
<dbReference type="Gene3D" id="1.20.144.10">
    <property type="entry name" value="Phosphatidic acid phosphatase type 2/haloperoxidase"/>
    <property type="match status" value="1"/>
</dbReference>
<name>A0A4Q9BE08_9BACT</name>
<evidence type="ECO:0000313" key="4">
    <source>
        <dbReference type="Proteomes" id="UP000293583"/>
    </source>
</evidence>
<dbReference type="InterPro" id="IPR036938">
    <property type="entry name" value="PAP2/HPO_sf"/>
</dbReference>
<protein>
    <submittedName>
        <fullName evidence="3">Phosphatase PAP2 family protein</fullName>
    </submittedName>
</protein>
<keyword evidence="1" id="KW-0812">Transmembrane</keyword>
<keyword evidence="4" id="KW-1185">Reference proteome</keyword>
<feature type="transmembrane region" description="Helical" evidence="1">
    <location>
        <begin position="156"/>
        <end position="174"/>
    </location>
</feature>
<keyword evidence="1" id="KW-0472">Membrane</keyword>
<reference evidence="3 4" key="1">
    <citation type="submission" date="2019-02" db="EMBL/GenBank/DDBJ databases">
        <title>Genome of a new Bacteroidetes strain.</title>
        <authorList>
            <person name="Pitt A."/>
        </authorList>
    </citation>
    <scope>NUCLEOTIDE SEQUENCE [LARGE SCALE GENOMIC DNA]</scope>
    <source>
        <strain evidence="3 4">103A-SOEBACH</strain>
    </source>
</reference>
<organism evidence="3 4">
    <name type="scientific">Aquirufa antheringensis</name>
    <dbReference type="NCBI Taxonomy" id="2516559"/>
    <lineage>
        <taxon>Bacteria</taxon>
        <taxon>Pseudomonadati</taxon>
        <taxon>Bacteroidota</taxon>
        <taxon>Cytophagia</taxon>
        <taxon>Cytophagales</taxon>
        <taxon>Flectobacillaceae</taxon>
        <taxon>Aquirufa</taxon>
    </lineage>
</organism>
<dbReference type="SMART" id="SM00014">
    <property type="entry name" value="acidPPc"/>
    <property type="match status" value="1"/>
</dbReference>
<dbReference type="SUPFAM" id="SSF48317">
    <property type="entry name" value="Acid phosphatase/Vanadium-dependent haloperoxidase"/>
    <property type="match status" value="1"/>
</dbReference>
<dbReference type="PANTHER" id="PTHR14969:SF13">
    <property type="entry name" value="AT30094P"/>
    <property type="match status" value="1"/>
</dbReference>
<dbReference type="CDD" id="cd01610">
    <property type="entry name" value="PAP2_like"/>
    <property type="match status" value="1"/>
</dbReference>